<keyword evidence="6 11" id="KW-1015">Disulfide bond</keyword>
<evidence type="ECO:0000256" key="6">
    <source>
        <dbReference type="ARBA" id="ARBA00023157"/>
    </source>
</evidence>
<dbReference type="InterPro" id="IPR017853">
    <property type="entry name" value="GH"/>
</dbReference>
<dbReference type="FunFam" id="3.20.20.70:FF:000070">
    <property type="entry name" value="Alpha-galactosidase"/>
    <property type="match status" value="1"/>
</dbReference>
<comment type="subunit">
    <text evidence="3 11">Homodimer.</text>
</comment>
<keyword evidence="10" id="KW-0862">Zinc</keyword>
<feature type="region of interest" description="Disordered" evidence="12">
    <location>
        <begin position="801"/>
        <end position="848"/>
    </location>
</feature>
<keyword evidence="9 11" id="KW-0326">Glycosidase</keyword>
<feature type="compositionally biased region" description="Basic residues" evidence="12">
    <location>
        <begin position="53"/>
        <end position="62"/>
    </location>
</feature>
<dbReference type="PROSITE" id="PS50158">
    <property type="entry name" value="ZF_CCHC"/>
    <property type="match status" value="1"/>
</dbReference>
<dbReference type="InterPro" id="IPR002241">
    <property type="entry name" value="Glyco_hydro_27"/>
</dbReference>
<evidence type="ECO:0000256" key="2">
    <source>
        <dbReference type="ARBA" id="ARBA00009743"/>
    </source>
</evidence>
<gene>
    <name evidence="14" type="ORF">HPB51_016965</name>
</gene>
<dbReference type="PANTHER" id="PTHR11452">
    <property type="entry name" value="ALPHA-GALACTOSIDASE/ALPHA-N-ACETYLGALACTOSAMINIDASE"/>
    <property type="match status" value="1"/>
</dbReference>
<dbReference type="Gene3D" id="3.20.20.70">
    <property type="entry name" value="Aldolase class I"/>
    <property type="match status" value="1"/>
</dbReference>
<feature type="region of interest" description="Disordered" evidence="12">
    <location>
        <begin position="1"/>
        <end position="22"/>
    </location>
</feature>
<keyword evidence="5" id="KW-0443">Lipid metabolism</keyword>
<dbReference type="GO" id="GO:0008270">
    <property type="term" value="F:zinc ion binding"/>
    <property type="evidence" value="ECO:0007669"/>
    <property type="project" value="UniProtKB-KW"/>
</dbReference>
<reference evidence="14" key="1">
    <citation type="journal article" date="2020" name="Cell">
        <title>Large-Scale Comparative Analyses of Tick Genomes Elucidate Their Genetic Diversity and Vector Capacities.</title>
        <authorList>
            <consortium name="Tick Genome and Microbiome Consortium (TIGMIC)"/>
            <person name="Jia N."/>
            <person name="Wang J."/>
            <person name="Shi W."/>
            <person name="Du L."/>
            <person name="Sun Y."/>
            <person name="Zhan W."/>
            <person name="Jiang J.F."/>
            <person name="Wang Q."/>
            <person name="Zhang B."/>
            <person name="Ji P."/>
            <person name="Bell-Sakyi L."/>
            <person name="Cui X.M."/>
            <person name="Yuan T.T."/>
            <person name="Jiang B.G."/>
            <person name="Yang W.F."/>
            <person name="Lam T.T."/>
            <person name="Chang Q.C."/>
            <person name="Ding S.J."/>
            <person name="Wang X.J."/>
            <person name="Zhu J.G."/>
            <person name="Ruan X.D."/>
            <person name="Zhao L."/>
            <person name="Wei J.T."/>
            <person name="Ye R.Z."/>
            <person name="Que T.C."/>
            <person name="Du C.H."/>
            <person name="Zhou Y.H."/>
            <person name="Cheng J.X."/>
            <person name="Dai P.F."/>
            <person name="Guo W.B."/>
            <person name="Han X.H."/>
            <person name="Huang E.J."/>
            <person name="Li L.F."/>
            <person name="Wei W."/>
            <person name="Gao Y.C."/>
            <person name="Liu J.Z."/>
            <person name="Shao H.Z."/>
            <person name="Wang X."/>
            <person name="Wang C.C."/>
            <person name="Yang T.C."/>
            <person name="Huo Q.B."/>
            <person name="Li W."/>
            <person name="Chen H.Y."/>
            <person name="Chen S.E."/>
            <person name="Zhou L.G."/>
            <person name="Ni X.B."/>
            <person name="Tian J.H."/>
            <person name="Sheng Y."/>
            <person name="Liu T."/>
            <person name="Pan Y.S."/>
            <person name="Xia L.Y."/>
            <person name="Li J."/>
            <person name="Zhao F."/>
            <person name="Cao W.C."/>
        </authorList>
    </citation>
    <scope>NUCLEOTIDE SEQUENCE</scope>
    <source>
        <strain evidence="14">Rmic-2018</strain>
    </source>
</reference>
<dbReference type="EMBL" id="JABSTU010000001">
    <property type="protein sequence ID" value="KAH8041520.1"/>
    <property type="molecule type" value="Genomic_DNA"/>
</dbReference>
<comment type="subcellular location">
    <subcellularLocation>
        <location evidence="1">Lysosome</location>
    </subcellularLocation>
</comment>
<reference evidence="14" key="2">
    <citation type="submission" date="2021-09" db="EMBL/GenBank/DDBJ databases">
        <authorList>
            <person name="Jia N."/>
            <person name="Wang J."/>
            <person name="Shi W."/>
            <person name="Du L."/>
            <person name="Sun Y."/>
            <person name="Zhan W."/>
            <person name="Jiang J."/>
            <person name="Wang Q."/>
            <person name="Zhang B."/>
            <person name="Ji P."/>
            <person name="Sakyi L.B."/>
            <person name="Cui X."/>
            <person name="Yuan T."/>
            <person name="Jiang B."/>
            <person name="Yang W."/>
            <person name="Lam T.T.-Y."/>
            <person name="Chang Q."/>
            <person name="Ding S."/>
            <person name="Wang X."/>
            <person name="Zhu J."/>
            <person name="Ruan X."/>
            <person name="Zhao L."/>
            <person name="Wei J."/>
            <person name="Que T."/>
            <person name="Du C."/>
            <person name="Cheng J."/>
            <person name="Dai P."/>
            <person name="Han X."/>
            <person name="Huang E."/>
            <person name="Gao Y."/>
            <person name="Liu J."/>
            <person name="Shao H."/>
            <person name="Ye R."/>
            <person name="Li L."/>
            <person name="Wei W."/>
            <person name="Wang X."/>
            <person name="Wang C."/>
            <person name="Huo Q."/>
            <person name="Li W."/>
            <person name="Guo W."/>
            <person name="Chen H."/>
            <person name="Chen S."/>
            <person name="Zhou L."/>
            <person name="Zhou L."/>
            <person name="Ni X."/>
            <person name="Tian J."/>
            <person name="Zhou Y."/>
            <person name="Sheng Y."/>
            <person name="Liu T."/>
            <person name="Pan Y."/>
            <person name="Xia L."/>
            <person name="Li J."/>
            <person name="Zhao F."/>
            <person name="Cao W."/>
        </authorList>
    </citation>
    <scope>NUCLEOTIDE SEQUENCE</scope>
    <source>
        <strain evidence="14">Rmic-2018</strain>
        <tissue evidence="14">Larvae</tissue>
    </source>
</reference>
<evidence type="ECO:0000256" key="8">
    <source>
        <dbReference type="ARBA" id="ARBA00023228"/>
    </source>
</evidence>
<dbReference type="GO" id="GO:0016139">
    <property type="term" value="P:glycoside catabolic process"/>
    <property type="evidence" value="ECO:0007669"/>
    <property type="project" value="TreeGrafter"/>
</dbReference>
<organism evidence="14 15">
    <name type="scientific">Rhipicephalus microplus</name>
    <name type="common">Cattle tick</name>
    <name type="synonym">Boophilus microplus</name>
    <dbReference type="NCBI Taxonomy" id="6941"/>
    <lineage>
        <taxon>Eukaryota</taxon>
        <taxon>Metazoa</taxon>
        <taxon>Ecdysozoa</taxon>
        <taxon>Arthropoda</taxon>
        <taxon>Chelicerata</taxon>
        <taxon>Arachnida</taxon>
        <taxon>Acari</taxon>
        <taxon>Parasitiformes</taxon>
        <taxon>Ixodida</taxon>
        <taxon>Ixodoidea</taxon>
        <taxon>Ixodidae</taxon>
        <taxon>Rhipicephalinae</taxon>
        <taxon>Rhipicephalus</taxon>
        <taxon>Boophilus</taxon>
    </lineage>
</organism>
<feature type="region of interest" description="Disordered" evidence="12">
    <location>
        <begin position="535"/>
        <end position="565"/>
    </location>
</feature>
<name>A0A9J6F606_RHIMP</name>
<dbReference type="PRINTS" id="PR00740">
    <property type="entry name" value="GLHYDRLASE27"/>
</dbReference>
<evidence type="ECO:0000313" key="15">
    <source>
        <dbReference type="Proteomes" id="UP000821866"/>
    </source>
</evidence>
<dbReference type="Gene3D" id="2.60.40.1180">
    <property type="entry name" value="Golgi alpha-mannosidase II"/>
    <property type="match status" value="1"/>
</dbReference>
<evidence type="ECO:0000256" key="3">
    <source>
        <dbReference type="ARBA" id="ARBA00011738"/>
    </source>
</evidence>
<evidence type="ECO:0000313" key="14">
    <source>
        <dbReference type="EMBL" id="KAH8041520.1"/>
    </source>
</evidence>
<feature type="compositionally biased region" description="Low complexity" evidence="12">
    <location>
        <begin position="63"/>
        <end position="77"/>
    </location>
</feature>
<evidence type="ECO:0000256" key="1">
    <source>
        <dbReference type="ARBA" id="ARBA00004371"/>
    </source>
</evidence>
<dbReference type="PANTHER" id="PTHR11452:SF83">
    <property type="entry name" value="ALPHA-GALACTOSIDASE"/>
    <property type="match status" value="1"/>
</dbReference>
<dbReference type="GO" id="GO:0004557">
    <property type="term" value="F:alpha-galactosidase activity"/>
    <property type="evidence" value="ECO:0007669"/>
    <property type="project" value="TreeGrafter"/>
</dbReference>
<protein>
    <recommendedName>
        <fullName evidence="11">Alpha-galactosidase</fullName>
        <ecNumber evidence="11">3.2.1.-</ecNumber>
    </recommendedName>
</protein>
<dbReference type="PROSITE" id="PS00512">
    <property type="entry name" value="ALPHA_GALACTOSIDASE"/>
    <property type="match status" value="1"/>
</dbReference>
<evidence type="ECO:0000256" key="11">
    <source>
        <dbReference type="RuleBase" id="RU361168"/>
    </source>
</evidence>
<dbReference type="EC" id="3.2.1.-" evidence="11"/>
<keyword evidence="10" id="KW-0479">Metal-binding</keyword>
<evidence type="ECO:0000259" key="13">
    <source>
        <dbReference type="PROSITE" id="PS50158"/>
    </source>
</evidence>
<comment type="caution">
    <text evidence="14">The sequence shown here is derived from an EMBL/GenBank/DDBJ whole genome shotgun (WGS) entry which is preliminary data.</text>
</comment>
<dbReference type="GO" id="GO:0009311">
    <property type="term" value="P:oligosaccharide metabolic process"/>
    <property type="evidence" value="ECO:0007669"/>
    <property type="project" value="TreeGrafter"/>
</dbReference>
<dbReference type="GO" id="GO:0016020">
    <property type="term" value="C:membrane"/>
    <property type="evidence" value="ECO:0007669"/>
    <property type="project" value="GOC"/>
</dbReference>
<dbReference type="InterPro" id="IPR013785">
    <property type="entry name" value="Aldolase_TIM"/>
</dbReference>
<feature type="domain" description="CCHC-type" evidence="13">
    <location>
        <begin position="745"/>
        <end position="759"/>
    </location>
</feature>
<dbReference type="Pfam" id="PF16499">
    <property type="entry name" value="Melibiase_2"/>
    <property type="match status" value="1"/>
</dbReference>
<dbReference type="InterPro" id="IPR001878">
    <property type="entry name" value="Znf_CCHC"/>
</dbReference>
<feature type="region of interest" description="Disordered" evidence="12">
    <location>
        <begin position="43"/>
        <end position="77"/>
    </location>
</feature>
<sequence>MQSAIKAAGATGRPRQRSPRREISSLHGAGVLSSQLLPAGHRGAVQRNTHPPSRAHHVRRMGGRQTATAAAGTSATATRTPSWPIRMLRFAFLLLLGAQPVLCLDNGLARTPPMGWLAWERFQCNIDCSREPENCISERLFKEMAEALVYEGYRDVGYEYVNIDDCWMDKERDVVGRLQANVTRFPNGIKHLADFMHARGLKLGIYGNVGTKTCAGYAGSLGNLYTDAQTFADWEVDMVKMDGCFASIQDYPMLYTDFGDAINRTGRPMVYSCSWPAYEVSYGASPNYKLIGHHCNLWRNYVDIADTWQSVESVIDYYAANQNALTAAAAPGRWNDPDMLVIGNFGLSYDQSRAQMAIWAIIAAPLLMSNDLRRMRPEFKQILQNRAIIAVNQDPLGIMGRKIRVEDGVETWIRPVTPVVGASGYSYAVVFFNRNIMGTTREHITQLRTLGLFHPLGYRVTDLFENSFFQASSGYPTFAGRSSFRTFISVFHPVPRWRSARPAERDASRMPLEEMVFGEEISRQEDEASGWIVAHSRKKQRQDFTPGDSPGPSAGHRAARPAHPKGPINKLIAASCLPRLPKDHYRVVLRPKGGMDVRKVSGIKVTQALVMAACLGPPQAEEDIVCANEMQNIFVISTPHARNAEAYAKVKQIRVGETLHEVSTYVTPPGDTCRGVVRGIDPELSDDRLGELFVHARNPKVLGVRRIKKTPTVIVLFDGMKVPNYVMCGTNLIRCTLYRRQIDACRTCGKLGHRSDVCPTPTVITCPDCGVSSPPENHTCQPKCSICGGAHPTADRACQSRYQGGGLDNPGRGAGHRSRSRDRSASCARIQQEPSWAERVGPKRESRTIVQRQLPEQATARIQQLERENATLRSELQEIKALVEELRQRERTPEGAVKVQQAEAQPRGGKRKAADPPVDIEKEFSDFKQEIMGVVHEIKEAIAGVSSVIQSLSARVVVVEQNLSSNDGEAK</sequence>
<dbReference type="CDD" id="cd14792">
    <property type="entry name" value="GH27"/>
    <property type="match status" value="1"/>
</dbReference>
<dbReference type="InterPro" id="IPR000111">
    <property type="entry name" value="Glyco_hydro_27/36_CS"/>
</dbReference>
<dbReference type="Proteomes" id="UP000821866">
    <property type="component" value="Chromosome 1"/>
</dbReference>
<dbReference type="GO" id="GO:0003676">
    <property type="term" value="F:nucleic acid binding"/>
    <property type="evidence" value="ECO:0007669"/>
    <property type="project" value="InterPro"/>
</dbReference>
<accession>A0A9J6F606</accession>
<dbReference type="AlphaFoldDB" id="A0A9J6F606"/>
<dbReference type="InterPro" id="IPR013780">
    <property type="entry name" value="Glyco_hydro_b"/>
</dbReference>
<keyword evidence="10" id="KW-0863">Zinc-finger</keyword>
<dbReference type="SUPFAM" id="SSF51011">
    <property type="entry name" value="Glycosyl hydrolase domain"/>
    <property type="match status" value="1"/>
</dbReference>
<evidence type="ECO:0000256" key="12">
    <source>
        <dbReference type="SAM" id="MobiDB-lite"/>
    </source>
</evidence>
<dbReference type="GO" id="GO:0019377">
    <property type="term" value="P:glycolipid catabolic process"/>
    <property type="evidence" value="ECO:0007669"/>
    <property type="project" value="UniProtKB-ARBA"/>
</dbReference>
<dbReference type="VEuPathDB" id="VectorBase:LOC119179725"/>
<keyword evidence="7" id="KW-0325">Glycoprotein</keyword>
<keyword evidence="8" id="KW-0458">Lysosome</keyword>
<keyword evidence="4 11" id="KW-0378">Hydrolase</keyword>
<evidence type="ECO:0000256" key="10">
    <source>
        <dbReference type="PROSITE-ProRule" id="PRU00047"/>
    </source>
</evidence>
<comment type="similarity">
    <text evidence="2 11">Belongs to the glycosyl hydrolase 27 family.</text>
</comment>
<evidence type="ECO:0000256" key="4">
    <source>
        <dbReference type="ARBA" id="ARBA00022801"/>
    </source>
</evidence>
<dbReference type="SUPFAM" id="SSF51445">
    <property type="entry name" value="(Trans)glycosidases"/>
    <property type="match status" value="1"/>
</dbReference>
<dbReference type="VEuPathDB" id="VectorBase:LOC119183021"/>
<evidence type="ECO:0000256" key="7">
    <source>
        <dbReference type="ARBA" id="ARBA00023180"/>
    </source>
</evidence>
<evidence type="ECO:0000256" key="5">
    <source>
        <dbReference type="ARBA" id="ARBA00023098"/>
    </source>
</evidence>
<evidence type="ECO:0000256" key="9">
    <source>
        <dbReference type="ARBA" id="ARBA00023295"/>
    </source>
</evidence>
<proteinExistence type="inferred from homology"/>
<feature type="region of interest" description="Disordered" evidence="12">
    <location>
        <begin position="888"/>
        <end position="916"/>
    </location>
</feature>
<dbReference type="GO" id="GO:0005764">
    <property type="term" value="C:lysosome"/>
    <property type="evidence" value="ECO:0007669"/>
    <property type="project" value="UniProtKB-SubCell"/>
</dbReference>
<keyword evidence="15" id="KW-1185">Reference proteome</keyword>